<name>A0A9P7KU52_9HYPO</name>
<evidence type="ECO:0000256" key="1">
    <source>
        <dbReference type="SAM" id="Phobius"/>
    </source>
</evidence>
<gene>
    <name evidence="2" type="ORF">KAF25_000303</name>
</gene>
<comment type="caution">
    <text evidence="2">The sequence shown here is derived from an EMBL/GenBank/DDBJ whole genome shotgun (WGS) entry which is preliminary data.</text>
</comment>
<keyword evidence="1" id="KW-0812">Transmembrane</keyword>
<keyword evidence="1" id="KW-0472">Membrane</keyword>
<reference evidence="2" key="1">
    <citation type="submission" date="2021-04" db="EMBL/GenBank/DDBJ databases">
        <title>Draft genome of Fusarium avenaceum strain F156N33, isolated from an atmospheric sample in Virginia.</title>
        <authorList>
            <person name="Yang S."/>
            <person name="Vinatzer B.A."/>
            <person name="Coleman J."/>
        </authorList>
    </citation>
    <scope>NUCLEOTIDE SEQUENCE</scope>
    <source>
        <strain evidence="2">F156N33</strain>
    </source>
</reference>
<sequence>MTQQYLYPPLTVLSSITPLPRQASSLVTMVSFNLALAIPALAAVASAAKTTGPFSLYAYGPSIGGLPLFSTGGRLNMMQVIKMRG</sequence>
<accession>A0A9P7KU52</accession>
<keyword evidence="3" id="KW-1185">Reference proteome</keyword>
<keyword evidence="1" id="KW-1133">Transmembrane helix</keyword>
<evidence type="ECO:0000313" key="2">
    <source>
        <dbReference type="EMBL" id="KAG5659101.1"/>
    </source>
</evidence>
<dbReference type="EMBL" id="JAGPUO010000012">
    <property type="protein sequence ID" value="KAG5659101.1"/>
    <property type="molecule type" value="Genomic_DNA"/>
</dbReference>
<protein>
    <submittedName>
        <fullName evidence="2">Uncharacterized protein</fullName>
    </submittedName>
</protein>
<evidence type="ECO:0000313" key="3">
    <source>
        <dbReference type="Proteomes" id="UP000782241"/>
    </source>
</evidence>
<organism evidence="2 3">
    <name type="scientific">Fusarium avenaceum</name>
    <dbReference type="NCBI Taxonomy" id="40199"/>
    <lineage>
        <taxon>Eukaryota</taxon>
        <taxon>Fungi</taxon>
        <taxon>Dikarya</taxon>
        <taxon>Ascomycota</taxon>
        <taxon>Pezizomycotina</taxon>
        <taxon>Sordariomycetes</taxon>
        <taxon>Hypocreomycetidae</taxon>
        <taxon>Hypocreales</taxon>
        <taxon>Nectriaceae</taxon>
        <taxon>Fusarium</taxon>
        <taxon>Fusarium tricinctum species complex</taxon>
    </lineage>
</organism>
<feature type="transmembrane region" description="Helical" evidence="1">
    <location>
        <begin position="26"/>
        <end position="48"/>
    </location>
</feature>
<proteinExistence type="predicted"/>
<feature type="transmembrane region" description="Helical" evidence="1">
    <location>
        <begin position="54"/>
        <end position="75"/>
    </location>
</feature>
<dbReference type="Proteomes" id="UP000782241">
    <property type="component" value="Unassembled WGS sequence"/>
</dbReference>
<dbReference type="AlphaFoldDB" id="A0A9P7KU52"/>